<evidence type="ECO:0000313" key="2">
    <source>
        <dbReference type="EMBL" id="WZJ22100.1"/>
    </source>
</evidence>
<organism evidence="2 3">
    <name type="scientific">Azonexus hydrophilus</name>
    <dbReference type="NCBI Taxonomy" id="418702"/>
    <lineage>
        <taxon>Bacteria</taxon>
        <taxon>Pseudomonadati</taxon>
        <taxon>Pseudomonadota</taxon>
        <taxon>Betaproteobacteria</taxon>
        <taxon>Rhodocyclales</taxon>
        <taxon>Azonexaceae</taxon>
        <taxon>Azonexus</taxon>
    </lineage>
</organism>
<dbReference type="Proteomes" id="UP001479520">
    <property type="component" value="Chromosome"/>
</dbReference>
<protein>
    <recommendedName>
        <fullName evidence="4">ABC transporter permease</fullName>
    </recommendedName>
</protein>
<feature type="transmembrane region" description="Helical" evidence="1">
    <location>
        <begin position="109"/>
        <end position="129"/>
    </location>
</feature>
<evidence type="ECO:0000313" key="3">
    <source>
        <dbReference type="Proteomes" id="UP001479520"/>
    </source>
</evidence>
<sequence>MNRARLWLAGYAGAVLAISFIHEPSWLAFGLLAALLAAGAARWSLLKRAVLALLLFNASVSLAYALLAAWRAQPVWAPLLLINLRVLLLVYLGFWVVERVRLLDALRGWPLLSMVATLTLGQVVVYRRLLDDFRAAFRSRNPLPPKPTTLLRHAGVQGGALMEKALHGAEQSAQAMRSRGSFDG</sequence>
<keyword evidence="1" id="KW-1133">Transmembrane helix</keyword>
<name>A0ABZ2XHQ6_9RHOO</name>
<dbReference type="RefSeq" id="WP_341744031.1">
    <property type="nucleotide sequence ID" value="NZ_CP151406.1"/>
</dbReference>
<keyword evidence="1" id="KW-0812">Transmembrane</keyword>
<evidence type="ECO:0008006" key="4">
    <source>
        <dbReference type="Google" id="ProtNLM"/>
    </source>
</evidence>
<gene>
    <name evidence="2" type="ORF">AADV58_02815</name>
</gene>
<keyword evidence="1" id="KW-0472">Membrane</keyword>
<accession>A0ABZ2XHQ6</accession>
<reference evidence="2 3" key="1">
    <citation type="submission" date="2024-04" db="EMBL/GenBank/DDBJ databases">
        <title>Dissimilatory iodate-reducing microorganisms contribute to the enrichment of iodine in groundwater.</title>
        <authorList>
            <person name="Jiang Z."/>
        </authorList>
    </citation>
    <scope>NUCLEOTIDE SEQUENCE [LARGE SCALE GENOMIC DNA]</scope>
    <source>
        <strain evidence="2 3">NCP973</strain>
    </source>
</reference>
<keyword evidence="3" id="KW-1185">Reference proteome</keyword>
<proteinExistence type="predicted"/>
<dbReference type="EMBL" id="CP151406">
    <property type="protein sequence ID" value="WZJ22100.1"/>
    <property type="molecule type" value="Genomic_DNA"/>
</dbReference>
<evidence type="ECO:0000256" key="1">
    <source>
        <dbReference type="SAM" id="Phobius"/>
    </source>
</evidence>
<feature type="transmembrane region" description="Helical" evidence="1">
    <location>
        <begin position="50"/>
        <end position="70"/>
    </location>
</feature>
<feature type="transmembrane region" description="Helical" evidence="1">
    <location>
        <begin position="76"/>
        <end position="97"/>
    </location>
</feature>